<dbReference type="InterPro" id="IPR050438">
    <property type="entry name" value="LMW_PTPase"/>
</dbReference>
<dbReference type="Gene3D" id="3.40.50.2300">
    <property type="match status" value="1"/>
</dbReference>
<evidence type="ECO:0000259" key="5">
    <source>
        <dbReference type="SMART" id="SM00226"/>
    </source>
</evidence>
<gene>
    <name evidence="6" type="ORF">DS079_11565</name>
</gene>
<dbReference type="Pfam" id="PF01451">
    <property type="entry name" value="LMWPc"/>
    <property type="match status" value="1"/>
</dbReference>
<feature type="active site" description="Nucleophile" evidence="4">
    <location>
        <position position="13"/>
    </location>
</feature>
<evidence type="ECO:0000256" key="4">
    <source>
        <dbReference type="PIRSR" id="PIRSR617867-1"/>
    </source>
</evidence>
<dbReference type="PANTHER" id="PTHR11717:SF31">
    <property type="entry name" value="LOW MOLECULAR WEIGHT PROTEIN-TYROSINE-PHOSPHATASE ETP-RELATED"/>
    <property type="match status" value="1"/>
</dbReference>
<accession>A0A3R8QTZ9</accession>
<keyword evidence="7" id="KW-1185">Reference proteome</keyword>
<dbReference type="SUPFAM" id="SSF52788">
    <property type="entry name" value="Phosphotyrosine protein phosphatases I"/>
    <property type="match status" value="1"/>
</dbReference>
<dbReference type="RefSeq" id="WP_126987882.1">
    <property type="nucleotide sequence ID" value="NZ_JALXWX010000072.1"/>
</dbReference>
<dbReference type="InterPro" id="IPR017867">
    <property type="entry name" value="Tyr_phospatase_low_mol_wt"/>
</dbReference>
<dbReference type="GeneID" id="78121656"/>
<feature type="active site" evidence="4">
    <location>
        <position position="19"/>
    </location>
</feature>
<dbReference type="PRINTS" id="PR00719">
    <property type="entry name" value="LMWPTPASE"/>
</dbReference>
<proteinExistence type="inferred from homology"/>
<comment type="caution">
    <text evidence="6">The sequence shown here is derived from an EMBL/GenBank/DDBJ whole genome shotgun (WGS) entry which is preliminary data.</text>
</comment>
<reference evidence="6 7" key="1">
    <citation type="submission" date="2018-07" db="EMBL/GenBank/DDBJ databases">
        <title>Brachybacteriurn paraconglorneratum KCTC 9916.</title>
        <authorList>
            <person name="Li Y."/>
        </authorList>
    </citation>
    <scope>NUCLEOTIDE SEQUENCE [LARGE SCALE GENOMIC DNA]</scope>
    <source>
        <strain evidence="6 7">KCTC 9916</strain>
    </source>
</reference>
<dbReference type="Proteomes" id="UP000274327">
    <property type="component" value="Unassembled WGS sequence"/>
</dbReference>
<dbReference type="GO" id="GO:0004725">
    <property type="term" value="F:protein tyrosine phosphatase activity"/>
    <property type="evidence" value="ECO:0007669"/>
    <property type="project" value="InterPro"/>
</dbReference>
<protein>
    <submittedName>
        <fullName evidence="6">Low molecular weight phosphatase family protein</fullName>
    </submittedName>
</protein>
<dbReference type="InterPro" id="IPR036196">
    <property type="entry name" value="Ptyr_pPase_sf"/>
</dbReference>
<evidence type="ECO:0000256" key="3">
    <source>
        <dbReference type="ARBA" id="ARBA00022912"/>
    </source>
</evidence>
<dbReference type="SMART" id="SM00226">
    <property type="entry name" value="LMWPc"/>
    <property type="match status" value="1"/>
</dbReference>
<dbReference type="EMBL" id="QOCI01000009">
    <property type="protein sequence ID" value="RRR17921.1"/>
    <property type="molecule type" value="Genomic_DNA"/>
</dbReference>
<organism evidence="6 7">
    <name type="scientific">Brachybacterium paraconglomeratum</name>
    <dbReference type="NCBI Taxonomy" id="173362"/>
    <lineage>
        <taxon>Bacteria</taxon>
        <taxon>Bacillati</taxon>
        <taxon>Actinomycetota</taxon>
        <taxon>Actinomycetes</taxon>
        <taxon>Micrococcales</taxon>
        <taxon>Dermabacteraceae</taxon>
        <taxon>Brachybacterium</taxon>
    </lineage>
</organism>
<dbReference type="InterPro" id="IPR023485">
    <property type="entry name" value="Ptyr_pPase"/>
</dbReference>
<evidence type="ECO:0000313" key="7">
    <source>
        <dbReference type="Proteomes" id="UP000274327"/>
    </source>
</evidence>
<evidence type="ECO:0000313" key="6">
    <source>
        <dbReference type="EMBL" id="RRR17921.1"/>
    </source>
</evidence>
<evidence type="ECO:0000256" key="1">
    <source>
        <dbReference type="ARBA" id="ARBA00011063"/>
    </source>
</evidence>
<keyword evidence="2" id="KW-0378">Hydrolase</keyword>
<comment type="similarity">
    <text evidence="1">Belongs to the low molecular weight phosphotyrosine protein phosphatase family.</text>
</comment>
<evidence type="ECO:0000256" key="2">
    <source>
        <dbReference type="ARBA" id="ARBA00022801"/>
    </source>
</evidence>
<dbReference type="PANTHER" id="PTHR11717">
    <property type="entry name" value="LOW MOLECULAR WEIGHT PROTEIN TYROSINE PHOSPHATASE"/>
    <property type="match status" value="1"/>
</dbReference>
<feature type="domain" description="Phosphotyrosine protein phosphatase I" evidence="5">
    <location>
        <begin position="7"/>
        <end position="180"/>
    </location>
</feature>
<dbReference type="AlphaFoldDB" id="A0A3R8QTZ9"/>
<name>A0A3R8QTZ9_9MICO</name>
<sequence length="191" mass="20320">MTTDSIDSILVVCTGNICRSPVGEGLLRHRLAPRRIAVSSAGTHAVVGRRPVPEAISTVLESTGEELRGRGTQLTLEAVEAADLILTMSTRQRASVTALSPRAVRRTFTMLEFARITELLGDDEVHDSLADLVRACAPLRRLANASRAEMDIADPYGGPPAGYVKSFGMIAAAVDTSARAIGRSLEEPLPS</sequence>
<keyword evidence="3" id="KW-0904">Protein phosphatase</keyword>